<dbReference type="SUPFAM" id="SSF56796">
    <property type="entry name" value="Dehydroquinate synthase-like"/>
    <property type="match status" value="1"/>
</dbReference>
<protein>
    <recommendedName>
        <fullName evidence="7">Alcohol dehydrogenase 2</fullName>
    </recommendedName>
    <alternativeName>
        <fullName evidence="8">Alcohol dehydrogenase II</fullName>
    </alternativeName>
</protein>
<dbReference type="EMBL" id="SADE01000004">
    <property type="protein sequence ID" value="RVU34246.1"/>
    <property type="molecule type" value="Genomic_DNA"/>
</dbReference>
<dbReference type="OrthoDB" id="9815791at2"/>
<evidence type="ECO:0000256" key="5">
    <source>
        <dbReference type="ARBA" id="ARBA00049164"/>
    </source>
</evidence>
<dbReference type="AlphaFoldDB" id="A0A437QIJ1"/>
<keyword evidence="12" id="KW-1185">Reference proteome</keyword>
<dbReference type="GO" id="GO:0004022">
    <property type="term" value="F:alcohol dehydrogenase (NAD+) activity"/>
    <property type="evidence" value="ECO:0007669"/>
    <property type="project" value="UniProtKB-EC"/>
</dbReference>
<evidence type="ECO:0000256" key="1">
    <source>
        <dbReference type="ARBA" id="ARBA00001962"/>
    </source>
</evidence>
<dbReference type="CDD" id="cd14861">
    <property type="entry name" value="Fe-ADH-like"/>
    <property type="match status" value="1"/>
</dbReference>
<feature type="domain" description="Alcohol dehydrogenase iron-type/glycerol dehydrogenase GldA" evidence="9">
    <location>
        <begin position="10"/>
        <end position="183"/>
    </location>
</feature>
<evidence type="ECO:0000256" key="2">
    <source>
        <dbReference type="ARBA" id="ARBA00007358"/>
    </source>
</evidence>
<dbReference type="Gene3D" id="1.20.1090.10">
    <property type="entry name" value="Dehydroquinate synthase-like - alpha domain"/>
    <property type="match status" value="1"/>
</dbReference>
<gene>
    <name evidence="11" type="ORF">EOI86_21225</name>
</gene>
<dbReference type="InterPro" id="IPR018211">
    <property type="entry name" value="ADH_Fe_CS"/>
</dbReference>
<name>A0A437QIJ1_9PROT</name>
<dbReference type="PANTHER" id="PTHR11496">
    <property type="entry name" value="ALCOHOL DEHYDROGENASE"/>
    <property type="match status" value="1"/>
</dbReference>
<keyword evidence="4" id="KW-0520">NAD</keyword>
<comment type="similarity">
    <text evidence="2">Belongs to the iron-containing alcohol dehydrogenase family.</text>
</comment>
<dbReference type="PROSITE" id="PS00913">
    <property type="entry name" value="ADH_IRON_1"/>
    <property type="match status" value="1"/>
</dbReference>
<dbReference type="Pfam" id="PF00465">
    <property type="entry name" value="Fe-ADH"/>
    <property type="match status" value="1"/>
</dbReference>
<dbReference type="FunFam" id="3.40.50.1970:FF:000003">
    <property type="entry name" value="Alcohol dehydrogenase, iron-containing"/>
    <property type="match status" value="1"/>
</dbReference>
<evidence type="ECO:0000256" key="7">
    <source>
        <dbReference type="ARBA" id="ARBA00074848"/>
    </source>
</evidence>
<evidence type="ECO:0000313" key="12">
    <source>
        <dbReference type="Proteomes" id="UP000287447"/>
    </source>
</evidence>
<dbReference type="InterPro" id="IPR039697">
    <property type="entry name" value="Alcohol_dehydrogenase_Fe"/>
</dbReference>
<accession>A0A437QIJ1</accession>
<dbReference type="FunFam" id="1.20.1090.10:FF:000001">
    <property type="entry name" value="Aldehyde-alcohol dehydrogenase"/>
    <property type="match status" value="1"/>
</dbReference>
<dbReference type="PROSITE" id="PS00060">
    <property type="entry name" value="ADH_IRON_2"/>
    <property type="match status" value="1"/>
</dbReference>
<comment type="catalytic activity">
    <reaction evidence="6">
        <text>a primary alcohol + NAD(+) = an aldehyde + NADH + H(+)</text>
        <dbReference type="Rhea" id="RHEA:10736"/>
        <dbReference type="ChEBI" id="CHEBI:15378"/>
        <dbReference type="ChEBI" id="CHEBI:15734"/>
        <dbReference type="ChEBI" id="CHEBI:17478"/>
        <dbReference type="ChEBI" id="CHEBI:57540"/>
        <dbReference type="ChEBI" id="CHEBI:57945"/>
        <dbReference type="EC" id="1.1.1.1"/>
    </reaction>
</comment>
<evidence type="ECO:0000256" key="3">
    <source>
        <dbReference type="ARBA" id="ARBA00023002"/>
    </source>
</evidence>
<evidence type="ECO:0000259" key="9">
    <source>
        <dbReference type="Pfam" id="PF00465"/>
    </source>
</evidence>
<proteinExistence type="inferred from homology"/>
<comment type="caution">
    <text evidence="11">The sequence shown here is derived from an EMBL/GenBank/DDBJ whole genome shotgun (WGS) entry which is preliminary data.</text>
</comment>
<evidence type="ECO:0000256" key="6">
    <source>
        <dbReference type="ARBA" id="ARBA00049243"/>
    </source>
</evidence>
<organism evidence="11 12">
    <name type="scientific">Hwanghaeella grinnelliae</name>
    <dbReference type="NCBI Taxonomy" id="2500179"/>
    <lineage>
        <taxon>Bacteria</taxon>
        <taxon>Pseudomonadati</taxon>
        <taxon>Pseudomonadota</taxon>
        <taxon>Alphaproteobacteria</taxon>
        <taxon>Rhodospirillales</taxon>
        <taxon>Rhodospirillaceae</taxon>
        <taxon>Hwanghaeella</taxon>
    </lineage>
</organism>
<keyword evidence="3" id="KW-0560">Oxidoreductase</keyword>
<dbReference type="Proteomes" id="UP000287447">
    <property type="component" value="Unassembled WGS sequence"/>
</dbReference>
<sequence length="386" mass="40301">MALQGNWSFPTRILFGAGRIGELPKALKGARVERPLIVTDSGLRNLPAFTAMEQMLKDAGVEATVFSDVKGNPIGGNVHDGVAVYRENDCDGVIAVGGGSGLDAGKVIALMAGQDCPIWDFDETPGAWKKADASKIPPIIAIPTTAGTGSEVGCAGVIVNEETKVKVIIFHPKMMPATVIADPELTVGLPSKITAATGMDALTHCIEAYSVPIFHPMADGIALNGMYLIEQALPIACRNGADIDARSKMLAAASMGAVAFQKGLGGVHAIAHAVGGIYDTHHGLTNAVLLPYVLAFNREAIADKIPLLAQTLNLPRHNFSGVLDWVQGFSASLGIPATLAEIGVDTDHADEVGQTASKDSCARGNPRRVSADDLRGLFVNAVEGRL</sequence>
<dbReference type="GO" id="GO:0046872">
    <property type="term" value="F:metal ion binding"/>
    <property type="evidence" value="ECO:0007669"/>
    <property type="project" value="InterPro"/>
</dbReference>
<comment type="cofactor">
    <cofactor evidence="1">
        <name>Fe cation</name>
        <dbReference type="ChEBI" id="CHEBI:24875"/>
    </cofactor>
</comment>
<reference evidence="12" key="1">
    <citation type="submission" date="2019-01" db="EMBL/GenBank/DDBJ databases">
        <title>Gri0909 isolated from a small marine red alga.</title>
        <authorList>
            <person name="Kim J."/>
            <person name="Jeong S.E."/>
            <person name="Jeon C.O."/>
        </authorList>
    </citation>
    <scope>NUCLEOTIDE SEQUENCE [LARGE SCALE GENOMIC DNA]</scope>
    <source>
        <strain evidence="12">Gri0909</strain>
    </source>
</reference>
<dbReference type="InterPro" id="IPR001670">
    <property type="entry name" value="ADH_Fe/GldA"/>
</dbReference>
<comment type="catalytic activity">
    <reaction evidence="5">
        <text>a secondary alcohol + NAD(+) = a ketone + NADH + H(+)</text>
        <dbReference type="Rhea" id="RHEA:10740"/>
        <dbReference type="ChEBI" id="CHEBI:15378"/>
        <dbReference type="ChEBI" id="CHEBI:17087"/>
        <dbReference type="ChEBI" id="CHEBI:35681"/>
        <dbReference type="ChEBI" id="CHEBI:57540"/>
        <dbReference type="ChEBI" id="CHEBI:57945"/>
        <dbReference type="EC" id="1.1.1.1"/>
    </reaction>
</comment>
<feature type="domain" description="Fe-containing alcohol dehydrogenase-like C-terminal" evidence="10">
    <location>
        <begin position="194"/>
        <end position="380"/>
    </location>
</feature>
<evidence type="ECO:0000259" key="10">
    <source>
        <dbReference type="Pfam" id="PF25137"/>
    </source>
</evidence>
<dbReference type="Gene3D" id="3.40.50.1970">
    <property type="match status" value="1"/>
</dbReference>
<dbReference type="PANTHER" id="PTHR11496:SF102">
    <property type="entry name" value="ALCOHOL DEHYDROGENASE 4"/>
    <property type="match status" value="1"/>
</dbReference>
<evidence type="ECO:0000256" key="8">
    <source>
        <dbReference type="ARBA" id="ARBA00076680"/>
    </source>
</evidence>
<evidence type="ECO:0000313" key="11">
    <source>
        <dbReference type="EMBL" id="RVU34246.1"/>
    </source>
</evidence>
<dbReference type="Pfam" id="PF25137">
    <property type="entry name" value="ADH_Fe_C"/>
    <property type="match status" value="1"/>
</dbReference>
<evidence type="ECO:0000256" key="4">
    <source>
        <dbReference type="ARBA" id="ARBA00023027"/>
    </source>
</evidence>
<dbReference type="InterPro" id="IPR056798">
    <property type="entry name" value="ADH_Fe_C"/>
</dbReference>